<proteinExistence type="predicted"/>
<protein>
    <submittedName>
        <fullName evidence="6">Uncharacterized protein</fullName>
    </submittedName>
</protein>
<evidence type="ECO:0000259" key="5">
    <source>
        <dbReference type="PROSITE" id="PS50142"/>
    </source>
</evidence>
<dbReference type="SMART" id="SM00358">
    <property type="entry name" value="DSRM"/>
    <property type="match status" value="1"/>
</dbReference>
<dbReference type="PROSITE" id="PS50137">
    <property type="entry name" value="DS_RBD"/>
    <property type="match status" value="1"/>
</dbReference>
<evidence type="ECO:0000256" key="2">
    <source>
        <dbReference type="PROSITE-ProRule" id="PRU00266"/>
    </source>
</evidence>
<dbReference type="InterPro" id="IPR036389">
    <property type="entry name" value="RNase_III_sf"/>
</dbReference>
<evidence type="ECO:0000256" key="3">
    <source>
        <dbReference type="SAM" id="MobiDB-lite"/>
    </source>
</evidence>
<reference evidence="6 7" key="1">
    <citation type="submission" date="2024-02" db="EMBL/GenBank/DDBJ databases">
        <title>A draft genome for the cacao thread blight pathogen Marasmius crinis-equi.</title>
        <authorList>
            <person name="Cohen S.P."/>
            <person name="Baruah I.K."/>
            <person name="Amoako-Attah I."/>
            <person name="Bukari Y."/>
            <person name="Meinhardt L.W."/>
            <person name="Bailey B.A."/>
        </authorList>
    </citation>
    <scope>NUCLEOTIDE SEQUENCE [LARGE SCALE GENOMIC DNA]</scope>
    <source>
        <strain evidence="6 7">GH-76</strain>
    </source>
</reference>
<feature type="compositionally biased region" description="Low complexity" evidence="3">
    <location>
        <begin position="226"/>
        <end position="238"/>
    </location>
</feature>
<name>A0ABR3F451_9AGAR</name>
<dbReference type="InterPro" id="IPR000999">
    <property type="entry name" value="RNase_III_dom"/>
</dbReference>
<evidence type="ECO:0000313" key="6">
    <source>
        <dbReference type="EMBL" id="KAL0569845.1"/>
    </source>
</evidence>
<evidence type="ECO:0000259" key="4">
    <source>
        <dbReference type="PROSITE" id="PS50137"/>
    </source>
</evidence>
<evidence type="ECO:0000256" key="1">
    <source>
        <dbReference type="ARBA" id="ARBA00022884"/>
    </source>
</evidence>
<feature type="domain" description="DRBM" evidence="4">
    <location>
        <begin position="306"/>
        <end position="376"/>
    </location>
</feature>
<dbReference type="Pfam" id="PF00035">
    <property type="entry name" value="dsrm"/>
    <property type="match status" value="1"/>
</dbReference>
<feature type="compositionally biased region" description="Polar residues" evidence="3">
    <location>
        <begin position="277"/>
        <end position="299"/>
    </location>
</feature>
<sequence>MTSRHNKQDGDLFTKHRPQTNAFASKYEFFDESGHGNGSTSAVTSLPPLPKLSGDYVCQVFTHKSLRRSEDASQELEDNERFSFLGAKVLDLVMTHLAFKSRPLMDSKGLLQMSKDGLSDSHIDTWVTAYKLRNKVRCTPDFFDKLSTPEETRSIFDVFAGGVYVESGPEAICDWLDQLLNGSGKGYDAMIQPLASGPPAICLPQKQIRTESLSSAAHPNDGIFFAQQPPATPPNQNQDRQSSYVTAFNNAYPKASITAAPHAYTNASAAARYGRCNEQQQSGQQTQIAPAPQSNSMYNPVSPDHPPVPLLHWFNQIAVQRKIKVEFRDCFTGPSHTGKWTVECLVNGITKGTGNSATKKSAKEDAASQVFYAMGWA</sequence>
<dbReference type="EMBL" id="JBAHYK010001040">
    <property type="protein sequence ID" value="KAL0569845.1"/>
    <property type="molecule type" value="Genomic_DNA"/>
</dbReference>
<dbReference type="Gene3D" id="1.10.1520.10">
    <property type="entry name" value="Ribonuclease III domain"/>
    <property type="match status" value="1"/>
</dbReference>
<comment type="caution">
    <text evidence="6">The sequence shown here is derived from an EMBL/GenBank/DDBJ whole genome shotgun (WGS) entry which is preliminary data.</text>
</comment>
<feature type="region of interest" description="Disordered" evidence="3">
    <location>
        <begin position="219"/>
        <end position="241"/>
    </location>
</feature>
<feature type="domain" description="RNase III" evidence="5">
    <location>
        <begin position="59"/>
        <end position="168"/>
    </location>
</feature>
<dbReference type="PROSITE" id="PS50142">
    <property type="entry name" value="RNASE_3_2"/>
    <property type="match status" value="1"/>
</dbReference>
<dbReference type="Proteomes" id="UP001465976">
    <property type="component" value="Unassembled WGS sequence"/>
</dbReference>
<dbReference type="InterPro" id="IPR014720">
    <property type="entry name" value="dsRBD_dom"/>
</dbReference>
<dbReference type="SUPFAM" id="SSF54768">
    <property type="entry name" value="dsRNA-binding domain-like"/>
    <property type="match status" value="1"/>
</dbReference>
<keyword evidence="1 2" id="KW-0694">RNA-binding</keyword>
<organism evidence="6 7">
    <name type="scientific">Marasmius crinis-equi</name>
    <dbReference type="NCBI Taxonomy" id="585013"/>
    <lineage>
        <taxon>Eukaryota</taxon>
        <taxon>Fungi</taxon>
        <taxon>Dikarya</taxon>
        <taxon>Basidiomycota</taxon>
        <taxon>Agaricomycotina</taxon>
        <taxon>Agaricomycetes</taxon>
        <taxon>Agaricomycetidae</taxon>
        <taxon>Agaricales</taxon>
        <taxon>Marasmiineae</taxon>
        <taxon>Marasmiaceae</taxon>
        <taxon>Marasmius</taxon>
    </lineage>
</organism>
<dbReference type="SUPFAM" id="SSF69065">
    <property type="entry name" value="RNase III domain-like"/>
    <property type="match status" value="1"/>
</dbReference>
<feature type="region of interest" description="Disordered" evidence="3">
    <location>
        <begin position="275"/>
        <end position="302"/>
    </location>
</feature>
<dbReference type="Gene3D" id="3.30.160.20">
    <property type="match status" value="1"/>
</dbReference>
<keyword evidence="7" id="KW-1185">Reference proteome</keyword>
<gene>
    <name evidence="6" type="ORF">V5O48_012111</name>
</gene>
<dbReference type="CDD" id="cd00048">
    <property type="entry name" value="DSRM_SF"/>
    <property type="match status" value="1"/>
</dbReference>
<evidence type="ECO:0000313" key="7">
    <source>
        <dbReference type="Proteomes" id="UP001465976"/>
    </source>
</evidence>
<accession>A0ABR3F451</accession>